<evidence type="ECO:0000313" key="13">
    <source>
        <dbReference type="EMBL" id="KAL3284609.1"/>
    </source>
</evidence>
<feature type="domain" description="GFO/IDH/MocA-like oxidoreductase" evidence="12">
    <location>
        <begin position="133"/>
        <end position="247"/>
    </location>
</feature>
<evidence type="ECO:0000256" key="3">
    <source>
        <dbReference type="ARBA" id="ARBA00038853"/>
    </source>
</evidence>
<comment type="similarity">
    <text evidence="1">Belongs to the Gfo/Idh/MocA family.</text>
</comment>
<dbReference type="SUPFAM" id="SSF55347">
    <property type="entry name" value="Glyceraldehyde-3-phosphate dehydrogenase-like, C-terminal domain"/>
    <property type="match status" value="1"/>
</dbReference>
<comment type="catalytic activity">
    <reaction evidence="10">
        <text>D-xylose + NADP(+) = D-xylono-1,5-lactone + NADPH + H(+)</text>
        <dbReference type="Rhea" id="RHEA:22000"/>
        <dbReference type="ChEBI" id="CHEBI:15378"/>
        <dbReference type="ChEBI" id="CHEBI:15867"/>
        <dbReference type="ChEBI" id="CHEBI:53455"/>
        <dbReference type="ChEBI" id="CHEBI:57783"/>
        <dbReference type="ChEBI" id="CHEBI:58349"/>
        <dbReference type="EC" id="1.1.1.179"/>
    </reaction>
</comment>
<dbReference type="Gene3D" id="3.40.50.720">
    <property type="entry name" value="NAD(P)-binding Rossmann-like Domain"/>
    <property type="match status" value="1"/>
</dbReference>
<feature type="domain" description="Gfo/Idh/MocA-like oxidoreductase N-terminal" evidence="11">
    <location>
        <begin position="4"/>
        <end position="123"/>
    </location>
</feature>
<evidence type="ECO:0000256" key="2">
    <source>
        <dbReference type="ARBA" id="ARBA00023002"/>
    </source>
</evidence>
<evidence type="ECO:0000256" key="7">
    <source>
        <dbReference type="ARBA" id="ARBA00042988"/>
    </source>
</evidence>
<proteinExistence type="inferred from homology"/>
<dbReference type="Pfam" id="PF22725">
    <property type="entry name" value="GFO_IDH_MocA_C3"/>
    <property type="match status" value="1"/>
</dbReference>
<organism evidence="13 14">
    <name type="scientific">Cryptolaemus montrouzieri</name>
    <dbReference type="NCBI Taxonomy" id="559131"/>
    <lineage>
        <taxon>Eukaryota</taxon>
        <taxon>Metazoa</taxon>
        <taxon>Ecdysozoa</taxon>
        <taxon>Arthropoda</taxon>
        <taxon>Hexapoda</taxon>
        <taxon>Insecta</taxon>
        <taxon>Pterygota</taxon>
        <taxon>Neoptera</taxon>
        <taxon>Endopterygota</taxon>
        <taxon>Coleoptera</taxon>
        <taxon>Polyphaga</taxon>
        <taxon>Cucujiformia</taxon>
        <taxon>Coccinelloidea</taxon>
        <taxon>Coccinellidae</taxon>
        <taxon>Scymninae</taxon>
        <taxon>Scymnini</taxon>
        <taxon>Cryptolaemus</taxon>
    </lineage>
</organism>
<comment type="catalytic activity">
    <reaction evidence="9">
        <text>(1R,2R)-1,2-dihydrobenzene-1,2-diol + NADP(+) = catechol + NADPH + H(+)</text>
        <dbReference type="Rhea" id="RHEA:16729"/>
        <dbReference type="ChEBI" id="CHEBI:10702"/>
        <dbReference type="ChEBI" id="CHEBI:15378"/>
        <dbReference type="ChEBI" id="CHEBI:18135"/>
        <dbReference type="ChEBI" id="CHEBI:57783"/>
        <dbReference type="ChEBI" id="CHEBI:58349"/>
        <dbReference type="EC" id="1.3.1.20"/>
    </reaction>
</comment>
<comment type="caution">
    <text evidence="13">The sequence shown here is derived from an EMBL/GenBank/DDBJ whole genome shotgun (WGS) entry which is preliminary data.</text>
</comment>
<gene>
    <name evidence="13" type="ORF">HHI36_018763</name>
</gene>
<evidence type="ECO:0000256" key="4">
    <source>
        <dbReference type="ARBA" id="ARBA00038984"/>
    </source>
</evidence>
<dbReference type="InterPro" id="IPR055170">
    <property type="entry name" value="GFO_IDH_MocA-like_dom"/>
</dbReference>
<name>A0ABD2P132_9CUCU</name>
<evidence type="ECO:0000256" key="8">
    <source>
        <dbReference type="ARBA" id="ARBA00043025"/>
    </source>
</evidence>
<dbReference type="InterPro" id="IPR036291">
    <property type="entry name" value="NAD(P)-bd_dom_sf"/>
</dbReference>
<evidence type="ECO:0000259" key="12">
    <source>
        <dbReference type="Pfam" id="PF22725"/>
    </source>
</evidence>
<dbReference type="SUPFAM" id="SSF51735">
    <property type="entry name" value="NAD(P)-binding Rossmann-fold domains"/>
    <property type="match status" value="1"/>
</dbReference>
<sequence length="337" mass="37310">MAPLRWAIAGAGDISSDFTKAVQIFPEEHTVVAVASASKERAEKFALEHNIPKAYEGYEAIANDAEVQVVYIGNLVTQHYSTTKLMLEHGKAVLCEKPFTINEKQATSLVNLARSKKIFLMVAVWSRCFPAYSKVCELIDNGSIGDIQFVYVNFGIDNKYLSRLVKKELGGGAILDLGCYCLQFIQFVLRGLQPTKIVVNGSLNKYDVDGTSGALISYPGGKLGSLACSSDIMLSNEAIIHGTEGIIKLPQFWCPTQVITYQETYNFDLPQPSVPSSFHFPNTQGLSYQAHEVKRCLEEGKLESSKITHQETIQLAKLMDTMRKEVGLQFPEDLEPL</sequence>
<evidence type="ECO:0000256" key="6">
    <source>
        <dbReference type="ARBA" id="ARBA00042926"/>
    </source>
</evidence>
<evidence type="ECO:0000256" key="1">
    <source>
        <dbReference type="ARBA" id="ARBA00010928"/>
    </source>
</evidence>
<keyword evidence="2" id="KW-0560">Oxidoreductase</keyword>
<dbReference type="Gene3D" id="3.30.360.10">
    <property type="entry name" value="Dihydrodipicolinate Reductase, domain 2"/>
    <property type="match status" value="1"/>
</dbReference>
<protein>
    <recommendedName>
        <fullName evidence="5">Trans-1,2-dihydrobenzene-1,2-diol dehydrogenase</fullName>
        <ecNumber evidence="4">1.1.1.179</ecNumber>
        <ecNumber evidence="3">1.3.1.20</ecNumber>
    </recommendedName>
    <alternativeName>
        <fullName evidence="8">D-xylose 1-dehydrogenase</fullName>
    </alternativeName>
    <alternativeName>
        <fullName evidence="7">D-xylose-NADP dehydrogenase</fullName>
    </alternativeName>
    <alternativeName>
        <fullName evidence="6">Dimeric dihydrodiol dehydrogenase</fullName>
    </alternativeName>
</protein>
<evidence type="ECO:0000256" key="5">
    <source>
        <dbReference type="ARBA" id="ARBA00040603"/>
    </source>
</evidence>
<dbReference type="PANTHER" id="PTHR22604">
    <property type="entry name" value="OXIDOREDUCTASES"/>
    <property type="match status" value="1"/>
</dbReference>
<dbReference type="EMBL" id="JABFTP020000165">
    <property type="protein sequence ID" value="KAL3284609.1"/>
    <property type="molecule type" value="Genomic_DNA"/>
</dbReference>
<dbReference type="Pfam" id="PF01408">
    <property type="entry name" value="GFO_IDH_MocA"/>
    <property type="match status" value="1"/>
</dbReference>
<dbReference type="GO" id="GO:0047115">
    <property type="term" value="F:trans-1,2-dihydrobenzene-1,2-diol dehydrogenase activity"/>
    <property type="evidence" value="ECO:0007669"/>
    <property type="project" value="UniProtKB-EC"/>
</dbReference>
<reference evidence="13 14" key="1">
    <citation type="journal article" date="2021" name="BMC Biol.">
        <title>Horizontally acquired antibacterial genes associated with adaptive radiation of ladybird beetles.</title>
        <authorList>
            <person name="Li H.S."/>
            <person name="Tang X.F."/>
            <person name="Huang Y.H."/>
            <person name="Xu Z.Y."/>
            <person name="Chen M.L."/>
            <person name="Du X.Y."/>
            <person name="Qiu B.Y."/>
            <person name="Chen P.T."/>
            <person name="Zhang W."/>
            <person name="Slipinski A."/>
            <person name="Escalona H.E."/>
            <person name="Waterhouse R.M."/>
            <person name="Zwick A."/>
            <person name="Pang H."/>
        </authorList>
    </citation>
    <scope>NUCLEOTIDE SEQUENCE [LARGE SCALE GENOMIC DNA]</scope>
    <source>
        <strain evidence="13">SYSU2018</strain>
    </source>
</reference>
<accession>A0ABD2P132</accession>
<dbReference type="EC" id="1.3.1.20" evidence="3"/>
<dbReference type="PANTHER" id="PTHR22604:SF105">
    <property type="entry name" value="TRANS-1,2-DIHYDROBENZENE-1,2-DIOL DEHYDROGENASE"/>
    <property type="match status" value="1"/>
</dbReference>
<dbReference type="AlphaFoldDB" id="A0ABD2P132"/>
<keyword evidence="14" id="KW-1185">Reference proteome</keyword>
<dbReference type="EC" id="1.1.1.179" evidence="4"/>
<evidence type="ECO:0000313" key="14">
    <source>
        <dbReference type="Proteomes" id="UP001516400"/>
    </source>
</evidence>
<evidence type="ECO:0000256" key="10">
    <source>
        <dbReference type="ARBA" id="ARBA00049233"/>
    </source>
</evidence>
<evidence type="ECO:0000256" key="9">
    <source>
        <dbReference type="ARBA" id="ARBA00047423"/>
    </source>
</evidence>
<dbReference type="InterPro" id="IPR000683">
    <property type="entry name" value="Gfo/Idh/MocA-like_OxRdtase_N"/>
</dbReference>
<dbReference type="Proteomes" id="UP001516400">
    <property type="component" value="Unassembled WGS sequence"/>
</dbReference>
<dbReference type="InterPro" id="IPR050984">
    <property type="entry name" value="Gfo/Idh/MocA_domain"/>
</dbReference>
<dbReference type="GO" id="GO:0047837">
    <property type="term" value="F:D-xylose 1-dehydrogenase (NADP+) activity"/>
    <property type="evidence" value="ECO:0007669"/>
    <property type="project" value="UniProtKB-EC"/>
</dbReference>
<evidence type="ECO:0000259" key="11">
    <source>
        <dbReference type="Pfam" id="PF01408"/>
    </source>
</evidence>